<reference evidence="6 7" key="1">
    <citation type="submission" date="2019-02" db="EMBL/GenBank/DDBJ databases">
        <authorList>
            <person name="Khodamoradi S."/>
            <person name="Hahnke R.L."/>
            <person name="Kaempfer P."/>
            <person name="Schumann P."/>
            <person name="Rohde M."/>
            <person name="Steinert M."/>
            <person name="Luzhetskyy A."/>
            <person name="Wink J."/>
            <person name="Ruckert C."/>
        </authorList>
    </citation>
    <scope>NUCLEOTIDE SEQUENCE [LARGE SCALE GENOMIC DNA]</scope>
    <source>
        <strain evidence="6 7">M2</strain>
    </source>
</reference>
<evidence type="ECO:0000313" key="6">
    <source>
        <dbReference type="EMBL" id="QBI53632.1"/>
    </source>
</evidence>
<dbReference type="GO" id="GO:0003700">
    <property type="term" value="F:DNA-binding transcription factor activity"/>
    <property type="evidence" value="ECO:0007669"/>
    <property type="project" value="TreeGrafter"/>
</dbReference>
<dbReference type="PANTHER" id="PTHR30146:SF153">
    <property type="entry name" value="LACTOSE OPERON REPRESSOR"/>
    <property type="match status" value="1"/>
</dbReference>
<accession>A0A4V0ZJI8</accession>
<name>A0A4V0ZJI8_9ACTN</name>
<keyword evidence="2" id="KW-0238">DNA-binding</keyword>
<dbReference type="EMBL" id="CP036455">
    <property type="protein sequence ID" value="QBI53632.1"/>
    <property type="molecule type" value="Genomic_DNA"/>
</dbReference>
<dbReference type="SUPFAM" id="SSF53822">
    <property type="entry name" value="Periplasmic binding protein-like I"/>
    <property type="match status" value="1"/>
</dbReference>
<protein>
    <submittedName>
        <fullName evidence="6">Lactose operon repressor</fullName>
    </submittedName>
</protein>
<dbReference type="RefSeq" id="WP_242677304.1">
    <property type="nucleotide sequence ID" value="NZ_CP036455.1"/>
</dbReference>
<keyword evidence="3" id="KW-0804">Transcription</keyword>
<dbReference type="Gene3D" id="3.40.50.2300">
    <property type="match status" value="1"/>
</dbReference>
<evidence type="ECO:0000256" key="2">
    <source>
        <dbReference type="ARBA" id="ARBA00023125"/>
    </source>
</evidence>
<feature type="compositionally biased region" description="Pro residues" evidence="4">
    <location>
        <begin position="173"/>
        <end position="182"/>
    </location>
</feature>
<dbReference type="CDD" id="cd01574">
    <property type="entry name" value="PBP1_LacI"/>
    <property type="match status" value="1"/>
</dbReference>
<gene>
    <name evidence="6" type="primary">lacI2</name>
    <name evidence="6" type="ORF">EKD16_09190</name>
</gene>
<feature type="domain" description="Transcriptional regulator LacI/GalR-like sensor" evidence="5">
    <location>
        <begin position="14"/>
        <end position="172"/>
    </location>
</feature>
<dbReference type="AlphaFoldDB" id="A0A4V0ZJI8"/>
<dbReference type="InterPro" id="IPR028082">
    <property type="entry name" value="Peripla_BP_I"/>
</dbReference>
<evidence type="ECO:0000313" key="7">
    <source>
        <dbReference type="Proteomes" id="UP000292235"/>
    </source>
</evidence>
<evidence type="ECO:0000256" key="3">
    <source>
        <dbReference type="ARBA" id="ARBA00023163"/>
    </source>
</evidence>
<keyword evidence="7" id="KW-1185">Reference proteome</keyword>
<dbReference type="KEGG" id="strr:EKD16_09190"/>
<dbReference type="Proteomes" id="UP000292235">
    <property type="component" value="Chromosome"/>
</dbReference>
<sequence>MVDTDQVGGAAAAVRHLLGLGHRTVWHLAGPEQSFAAQRRADTWREVLGEAGCPIPPMLRGDWSADSGYRAGLRLAEEPECSAVFAANDQMALGLLRALHEKGRAVPEDVSVVGFDDISESGSFLPPLTTVHQDFAEVGRLLVEGVLRQLRTRSAERGTTLVPARLVERSSTGPPPDSPGTR</sequence>
<keyword evidence="1" id="KW-0805">Transcription regulation</keyword>
<dbReference type="Pfam" id="PF13377">
    <property type="entry name" value="Peripla_BP_3"/>
    <property type="match status" value="1"/>
</dbReference>
<feature type="region of interest" description="Disordered" evidence="4">
    <location>
        <begin position="162"/>
        <end position="182"/>
    </location>
</feature>
<evidence type="ECO:0000256" key="1">
    <source>
        <dbReference type="ARBA" id="ARBA00023015"/>
    </source>
</evidence>
<dbReference type="GO" id="GO:0000976">
    <property type="term" value="F:transcription cis-regulatory region binding"/>
    <property type="evidence" value="ECO:0007669"/>
    <property type="project" value="TreeGrafter"/>
</dbReference>
<proteinExistence type="predicted"/>
<organism evidence="6 7">
    <name type="scientific">Streptomonospora litoralis</name>
    <dbReference type="NCBI Taxonomy" id="2498135"/>
    <lineage>
        <taxon>Bacteria</taxon>
        <taxon>Bacillati</taxon>
        <taxon>Actinomycetota</taxon>
        <taxon>Actinomycetes</taxon>
        <taxon>Streptosporangiales</taxon>
        <taxon>Nocardiopsidaceae</taxon>
        <taxon>Streptomonospora</taxon>
    </lineage>
</organism>
<evidence type="ECO:0000259" key="5">
    <source>
        <dbReference type="Pfam" id="PF13377"/>
    </source>
</evidence>
<dbReference type="PANTHER" id="PTHR30146">
    <property type="entry name" value="LACI-RELATED TRANSCRIPTIONAL REPRESSOR"/>
    <property type="match status" value="1"/>
</dbReference>
<dbReference type="InterPro" id="IPR046335">
    <property type="entry name" value="LacI/GalR-like_sensor"/>
</dbReference>
<evidence type="ECO:0000256" key="4">
    <source>
        <dbReference type="SAM" id="MobiDB-lite"/>
    </source>
</evidence>